<reference evidence="3" key="4">
    <citation type="journal article" date="2015" name="G3 (Bethesda)">
        <title>Genome sequences of three phytopathogenic species of the Magnaporthaceae family of fungi.</title>
        <authorList>
            <person name="Okagaki L.H."/>
            <person name="Nunes C.C."/>
            <person name="Sailsbery J."/>
            <person name="Clay B."/>
            <person name="Brown D."/>
            <person name="John T."/>
            <person name="Oh Y."/>
            <person name="Young N."/>
            <person name="Fitzgerald M."/>
            <person name="Haas B.J."/>
            <person name="Zeng Q."/>
            <person name="Young S."/>
            <person name="Adiconis X."/>
            <person name="Fan L."/>
            <person name="Levin J.Z."/>
            <person name="Mitchell T.K."/>
            <person name="Okubara P.A."/>
            <person name="Farman M.L."/>
            <person name="Kohn L.M."/>
            <person name="Birren B."/>
            <person name="Ma L.-J."/>
            <person name="Dean R.A."/>
        </authorList>
    </citation>
    <scope>NUCLEOTIDE SEQUENCE</scope>
    <source>
        <strain evidence="3">ATCC 64411 / 73-15</strain>
    </source>
</reference>
<dbReference type="Proteomes" id="UP000011715">
    <property type="component" value="Unassembled WGS sequence"/>
</dbReference>
<evidence type="ECO:0000256" key="1">
    <source>
        <dbReference type="SAM" id="Phobius"/>
    </source>
</evidence>
<proteinExistence type="predicted"/>
<feature type="transmembrane region" description="Helical" evidence="1">
    <location>
        <begin position="26"/>
        <end position="48"/>
    </location>
</feature>
<evidence type="ECO:0000313" key="3">
    <source>
        <dbReference type="EnsemblFungi" id="MAPG_10640T0"/>
    </source>
</evidence>
<reference evidence="3" key="5">
    <citation type="submission" date="2015-06" db="UniProtKB">
        <authorList>
            <consortium name="EnsemblFungi"/>
        </authorList>
    </citation>
    <scope>IDENTIFICATION</scope>
    <source>
        <strain evidence="3">ATCC 64411</strain>
    </source>
</reference>
<protein>
    <submittedName>
        <fullName evidence="2 3">Uncharacterized protein</fullName>
    </submittedName>
</protein>
<dbReference type="VEuPathDB" id="FungiDB:MAPG_10640"/>
<keyword evidence="1" id="KW-1133">Transmembrane helix</keyword>
<name>A0A0C4ED47_MAGP6</name>
<reference evidence="2" key="3">
    <citation type="submission" date="2011-03" db="EMBL/GenBank/DDBJ databases">
        <title>Annotation of Magnaporthe poae ATCC 64411.</title>
        <authorList>
            <person name="Ma L.-J."/>
            <person name="Dead R."/>
            <person name="Young S.K."/>
            <person name="Zeng Q."/>
            <person name="Gargeya S."/>
            <person name="Fitzgerald M."/>
            <person name="Haas B."/>
            <person name="Abouelleil A."/>
            <person name="Alvarado L."/>
            <person name="Arachchi H.M."/>
            <person name="Berlin A."/>
            <person name="Brown A."/>
            <person name="Chapman S.B."/>
            <person name="Chen Z."/>
            <person name="Dunbar C."/>
            <person name="Freedman E."/>
            <person name="Gearin G."/>
            <person name="Gellesch M."/>
            <person name="Goldberg J."/>
            <person name="Griggs A."/>
            <person name="Gujja S."/>
            <person name="Heiman D."/>
            <person name="Howarth C."/>
            <person name="Larson L."/>
            <person name="Lui A."/>
            <person name="MacDonald P.J.P."/>
            <person name="Mehta T."/>
            <person name="Montmayeur A."/>
            <person name="Murphy C."/>
            <person name="Neiman D."/>
            <person name="Pearson M."/>
            <person name="Priest M."/>
            <person name="Roberts A."/>
            <person name="Saif S."/>
            <person name="Shea T."/>
            <person name="Shenoy N."/>
            <person name="Sisk P."/>
            <person name="Stolte C."/>
            <person name="Sykes S."/>
            <person name="Yandava C."/>
            <person name="Wortman J."/>
            <person name="Nusbaum C."/>
            <person name="Birren B."/>
        </authorList>
    </citation>
    <scope>NUCLEOTIDE SEQUENCE</scope>
    <source>
        <strain evidence="2">ATCC 64411</strain>
    </source>
</reference>
<keyword evidence="4" id="KW-1185">Reference proteome</keyword>
<dbReference type="AlphaFoldDB" id="A0A0C4ED47"/>
<evidence type="ECO:0000313" key="4">
    <source>
        <dbReference type="Proteomes" id="UP000011715"/>
    </source>
</evidence>
<reference evidence="2" key="1">
    <citation type="submission" date="2010-05" db="EMBL/GenBank/DDBJ databases">
        <title>The Genome Sequence of Magnaporthe poae strain ATCC 64411.</title>
        <authorList>
            <consortium name="The Broad Institute Genome Sequencing Platform"/>
            <consortium name="Broad Institute Genome Sequencing Center for Infectious Disease"/>
            <person name="Ma L.-J."/>
            <person name="Dead R."/>
            <person name="Young S."/>
            <person name="Zeng Q."/>
            <person name="Koehrsen M."/>
            <person name="Alvarado L."/>
            <person name="Berlin A."/>
            <person name="Chapman S.B."/>
            <person name="Chen Z."/>
            <person name="Freedman E."/>
            <person name="Gellesch M."/>
            <person name="Goldberg J."/>
            <person name="Griggs A."/>
            <person name="Gujja S."/>
            <person name="Heilman E.R."/>
            <person name="Heiman D."/>
            <person name="Hepburn T."/>
            <person name="Howarth C."/>
            <person name="Jen D."/>
            <person name="Larson L."/>
            <person name="Mehta T."/>
            <person name="Neiman D."/>
            <person name="Pearson M."/>
            <person name="Roberts A."/>
            <person name="Saif S."/>
            <person name="Shea T."/>
            <person name="Shenoy N."/>
            <person name="Sisk P."/>
            <person name="Stolte C."/>
            <person name="Sykes S."/>
            <person name="Walk T."/>
            <person name="White J."/>
            <person name="Yandava C."/>
            <person name="Haas B."/>
            <person name="Nusbaum C."/>
            <person name="Birren B."/>
        </authorList>
    </citation>
    <scope>NUCLEOTIDE SEQUENCE</scope>
    <source>
        <strain evidence="2">ATCC 64411</strain>
    </source>
</reference>
<accession>A0A0C4ED47</accession>
<organism evidence="3 4">
    <name type="scientific">Magnaporthiopsis poae (strain ATCC 64411 / 73-15)</name>
    <name type="common">Kentucky bluegrass fungus</name>
    <name type="synonym">Magnaporthe poae</name>
    <dbReference type="NCBI Taxonomy" id="644358"/>
    <lineage>
        <taxon>Eukaryota</taxon>
        <taxon>Fungi</taxon>
        <taxon>Dikarya</taxon>
        <taxon>Ascomycota</taxon>
        <taxon>Pezizomycotina</taxon>
        <taxon>Sordariomycetes</taxon>
        <taxon>Sordariomycetidae</taxon>
        <taxon>Magnaporthales</taxon>
        <taxon>Magnaporthaceae</taxon>
        <taxon>Magnaporthiopsis</taxon>
    </lineage>
</organism>
<feature type="transmembrane region" description="Helical" evidence="1">
    <location>
        <begin position="69"/>
        <end position="89"/>
    </location>
</feature>
<keyword evidence="1" id="KW-0812">Transmembrane</keyword>
<keyword evidence="1" id="KW-0472">Membrane</keyword>
<dbReference type="EMBL" id="ADBL01002379">
    <property type="status" value="NOT_ANNOTATED_CDS"/>
    <property type="molecule type" value="Genomic_DNA"/>
</dbReference>
<dbReference type="EMBL" id="GL876975">
    <property type="protein sequence ID" value="KLU90789.1"/>
    <property type="molecule type" value="Genomic_DNA"/>
</dbReference>
<feature type="transmembrane region" description="Helical" evidence="1">
    <location>
        <begin position="128"/>
        <end position="150"/>
    </location>
</feature>
<reference evidence="4" key="2">
    <citation type="submission" date="2010-05" db="EMBL/GenBank/DDBJ databases">
        <title>The genome sequence of Magnaporthe poae strain ATCC 64411.</title>
        <authorList>
            <person name="Ma L.-J."/>
            <person name="Dead R."/>
            <person name="Young S."/>
            <person name="Zeng Q."/>
            <person name="Koehrsen M."/>
            <person name="Alvarado L."/>
            <person name="Berlin A."/>
            <person name="Chapman S.B."/>
            <person name="Chen Z."/>
            <person name="Freedman E."/>
            <person name="Gellesch M."/>
            <person name="Goldberg J."/>
            <person name="Griggs A."/>
            <person name="Gujja S."/>
            <person name="Heilman E.R."/>
            <person name="Heiman D."/>
            <person name="Hepburn T."/>
            <person name="Howarth C."/>
            <person name="Jen D."/>
            <person name="Larson L."/>
            <person name="Mehta T."/>
            <person name="Neiman D."/>
            <person name="Pearson M."/>
            <person name="Roberts A."/>
            <person name="Saif S."/>
            <person name="Shea T."/>
            <person name="Shenoy N."/>
            <person name="Sisk P."/>
            <person name="Stolte C."/>
            <person name="Sykes S."/>
            <person name="Walk T."/>
            <person name="White J."/>
            <person name="Yandava C."/>
            <person name="Haas B."/>
            <person name="Nusbaum C."/>
            <person name="Birren B."/>
        </authorList>
    </citation>
    <scope>NUCLEOTIDE SEQUENCE [LARGE SCALE GENOMIC DNA]</scope>
    <source>
        <strain evidence="4">ATCC 64411 / 73-15</strain>
    </source>
</reference>
<gene>
    <name evidence="2" type="ORF">MAPG_10640</name>
</gene>
<evidence type="ECO:0000313" key="2">
    <source>
        <dbReference type="EMBL" id="KLU90789.1"/>
    </source>
</evidence>
<sequence>MSPSDKHQPTKIPTNQPASRLRLSNMLLVIGITIAFLALTVASTVYHWNGLRKRTTARRWPYDLGDKKVMAAELLIVASVIIATVQSAFRISESDSLQVPASRLAFAASVAAQASRCFRLWKAHVDAGLGYSAAGAVLLSVISCSIFPLAAAPAPVSGIVGASTSFLEFQMRIDVHDVMGSNCVLRKRQPRRGGLSADIPELLHCGGLLVYDLLVELGSAGHERGSLGPRTSHGAAYITRASRAGGEWYKMKWKADTSSM</sequence>
<dbReference type="EnsemblFungi" id="MAPG_10640T0">
    <property type="protein sequence ID" value="MAPG_10640T0"/>
    <property type="gene ID" value="MAPG_10640"/>
</dbReference>